<proteinExistence type="predicted"/>
<dbReference type="GO" id="GO:0042605">
    <property type="term" value="F:peptide antigen binding"/>
    <property type="evidence" value="ECO:0007669"/>
    <property type="project" value="TreeGrafter"/>
</dbReference>
<dbReference type="AlphaFoldDB" id="L8HM02"/>
<dbReference type="Pfam" id="PF07686">
    <property type="entry name" value="V-set"/>
    <property type="match status" value="1"/>
</dbReference>
<evidence type="ECO:0000256" key="5">
    <source>
        <dbReference type="ARBA" id="ARBA00023130"/>
    </source>
</evidence>
<protein>
    <recommendedName>
        <fullName evidence="12">Ig-like domain-containing protein</fullName>
    </recommendedName>
</protein>
<dbReference type="SMART" id="SM00406">
    <property type="entry name" value="IGv"/>
    <property type="match status" value="1"/>
</dbReference>
<keyword evidence="8" id="KW-0675">Receptor</keyword>
<evidence type="ECO:0000313" key="14">
    <source>
        <dbReference type="Proteomes" id="UP000011080"/>
    </source>
</evidence>
<dbReference type="Gene3D" id="2.60.40.10">
    <property type="entry name" value="Immunoglobulins"/>
    <property type="match status" value="1"/>
</dbReference>
<keyword evidence="7" id="KW-1015">Disulfide bond</keyword>
<keyword evidence="9" id="KW-0393">Immunoglobulin domain</keyword>
<comment type="subcellular location">
    <subcellularLocation>
        <location evidence="1">Cell membrane</location>
    </subcellularLocation>
</comment>
<evidence type="ECO:0000256" key="7">
    <source>
        <dbReference type="ARBA" id="ARBA00023157"/>
    </source>
</evidence>
<dbReference type="GO" id="GO:0042101">
    <property type="term" value="C:T cell receptor complex"/>
    <property type="evidence" value="ECO:0007669"/>
    <property type="project" value="UniProtKB-KW"/>
</dbReference>
<feature type="chain" id="PRO_5003991218" description="Ig-like domain-containing protein" evidence="11">
    <location>
        <begin position="22"/>
        <end position="116"/>
    </location>
</feature>
<dbReference type="FunFam" id="2.60.40.10:FF:000878">
    <property type="entry name" value="T cell receptor alpha variable 38-1"/>
    <property type="match status" value="1"/>
</dbReference>
<keyword evidence="10" id="KW-1279">T cell receptor</keyword>
<dbReference type="PANTHER" id="PTHR19343:SF25">
    <property type="entry name" value="IG-LIKE DOMAIN-CONTAINING PROTEIN"/>
    <property type="match status" value="1"/>
</dbReference>
<dbReference type="InterPro" id="IPR051006">
    <property type="entry name" value="TCR_variable_domain"/>
</dbReference>
<feature type="non-terminal residue" evidence="13">
    <location>
        <position position="1"/>
    </location>
</feature>
<dbReference type="SUPFAM" id="SSF48726">
    <property type="entry name" value="Immunoglobulin"/>
    <property type="match status" value="1"/>
</dbReference>
<evidence type="ECO:0000256" key="11">
    <source>
        <dbReference type="SAM" id="SignalP"/>
    </source>
</evidence>
<dbReference type="InterPro" id="IPR003599">
    <property type="entry name" value="Ig_sub"/>
</dbReference>
<organism evidence="13 14">
    <name type="scientific">Bos mutus</name>
    <name type="common">wild yak</name>
    <dbReference type="NCBI Taxonomy" id="72004"/>
    <lineage>
        <taxon>Eukaryota</taxon>
        <taxon>Metazoa</taxon>
        <taxon>Chordata</taxon>
        <taxon>Craniata</taxon>
        <taxon>Vertebrata</taxon>
        <taxon>Euteleostomi</taxon>
        <taxon>Mammalia</taxon>
        <taxon>Eutheria</taxon>
        <taxon>Laurasiatheria</taxon>
        <taxon>Artiodactyla</taxon>
        <taxon>Ruminantia</taxon>
        <taxon>Pecora</taxon>
        <taxon>Bovidae</taxon>
        <taxon>Bovinae</taxon>
        <taxon>Bos</taxon>
    </lineage>
</organism>
<dbReference type="InterPro" id="IPR007110">
    <property type="entry name" value="Ig-like_dom"/>
</dbReference>
<dbReference type="InterPro" id="IPR036179">
    <property type="entry name" value="Ig-like_dom_sf"/>
</dbReference>
<dbReference type="PANTHER" id="PTHR19343">
    <property type="entry name" value="T CELL RECEPTOR ALPHA VARIABLE 1-2"/>
    <property type="match status" value="1"/>
</dbReference>
<gene>
    <name evidence="13" type="ORF">M91_17827</name>
</gene>
<dbReference type="EMBL" id="JH884341">
    <property type="protein sequence ID" value="ELR45290.1"/>
    <property type="molecule type" value="Genomic_DNA"/>
</dbReference>
<keyword evidence="3 11" id="KW-0732">Signal</keyword>
<evidence type="ECO:0000256" key="10">
    <source>
        <dbReference type="ARBA" id="ARBA00043266"/>
    </source>
</evidence>
<evidence type="ECO:0000259" key="12">
    <source>
        <dbReference type="PROSITE" id="PS50835"/>
    </source>
</evidence>
<sequence>MLLSSLPWVFLAFIFSGSSVAQRVAQDQPDISSQVGEVVTLNCQYDTRLSSFRIFWYKQLPSGEMIYLIGQVSSSQKARDGRYTTDLQRSRKSISLTISDLQLEDSAKYFCAVWEL</sequence>
<evidence type="ECO:0000256" key="6">
    <source>
        <dbReference type="ARBA" id="ARBA00023136"/>
    </source>
</evidence>
<dbReference type="SMART" id="SM00409">
    <property type="entry name" value="IG"/>
    <property type="match status" value="1"/>
</dbReference>
<keyword evidence="5" id="KW-1064">Adaptive immunity</keyword>
<dbReference type="InterPro" id="IPR013106">
    <property type="entry name" value="Ig_V-set"/>
</dbReference>
<name>L8HM02_9CETA</name>
<evidence type="ECO:0000256" key="8">
    <source>
        <dbReference type="ARBA" id="ARBA00023170"/>
    </source>
</evidence>
<reference evidence="13 14" key="1">
    <citation type="journal article" date="2012" name="Nat. Genet.">
        <title>The yak genome and adaptation to life at high altitude.</title>
        <authorList>
            <person name="Qiu Q."/>
            <person name="Zhang G."/>
            <person name="Ma T."/>
            <person name="Qian W."/>
            <person name="Wang J."/>
            <person name="Ye Z."/>
            <person name="Cao C."/>
            <person name="Hu Q."/>
            <person name="Kim J."/>
            <person name="Larkin D.M."/>
            <person name="Auvil L."/>
            <person name="Capitanu B."/>
            <person name="Ma J."/>
            <person name="Lewin H.A."/>
            <person name="Qian X."/>
            <person name="Lang Y."/>
            <person name="Zhou R."/>
            <person name="Wang L."/>
            <person name="Wang K."/>
            <person name="Xia J."/>
            <person name="Liao S."/>
            <person name="Pan S."/>
            <person name="Lu X."/>
            <person name="Hou H."/>
            <person name="Wang Y."/>
            <person name="Zang X."/>
            <person name="Yin Y."/>
            <person name="Ma H."/>
            <person name="Zhang J."/>
            <person name="Wang Z."/>
            <person name="Zhang Y."/>
            <person name="Zhang D."/>
            <person name="Yonezawa T."/>
            <person name="Hasegawa M."/>
            <person name="Zhong Y."/>
            <person name="Liu W."/>
            <person name="Zhang Y."/>
            <person name="Huang Z."/>
            <person name="Zhang S."/>
            <person name="Long R."/>
            <person name="Yang H."/>
            <person name="Wang J."/>
            <person name="Lenstra J.A."/>
            <person name="Cooper D.N."/>
            <person name="Wu Y."/>
            <person name="Wang J."/>
            <person name="Shi P."/>
            <person name="Wang J."/>
            <person name="Liu J."/>
        </authorList>
    </citation>
    <scope>NUCLEOTIDE SEQUENCE [LARGE SCALE GENOMIC DNA]</scope>
    <source>
        <strain evidence="14">yakQH1</strain>
    </source>
</reference>
<evidence type="ECO:0000256" key="9">
    <source>
        <dbReference type="ARBA" id="ARBA00023319"/>
    </source>
</evidence>
<evidence type="ECO:0000256" key="2">
    <source>
        <dbReference type="ARBA" id="ARBA00022475"/>
    </source>
</evidence>
<feature type="signal peptide" evidence="11">
    <location>
        <begin position="1"/>
        <end position="21"/>
    </location>
</feature>
<dbReference type="GO" id="GO:0002250">
    <property type="term" value="P:adaptive immune response"/>
    <property type="evidence" value="ECO:0007669"/>
    <property type="project" value="UniProtKB-KW"/>
</dbReference>
<keyword evidence="2" id="KW-1003">Cell membrane</keyword>
<dbReference type="InterPro" id="IPR013783">
    <property type="entry name" value="Ig-like_fold"/>
</dbReference>
<evidence type="ECO:0000256" key="4">
    <source>
        <dbReference type="ARBA" id="ARBA00022859"/>
    </source>
</evidence>
<evidence type="ECO:0000313" key="13">
    <source>
        <dbReference type="EMBL" id="ELR45290.1"/>
    </source>
</evidence>
<dbReference type="PROSITE" id="PS50835">
    <property type="entry name" value="IG_LIKE"/>
    <property type="match status" value="1"/>
</dbReference>
<keyword evidence="4" id="KW-0391">Immunity</keyword>
<evidence type="ECO:0000256" key="3">
    <source>
        <dbReference type="ARBA" id="ARBA00022729"/>
    </source>
</evidence>
<keyword evidence="6" id="KW-0472">Membrane</keyword>
<accession>L8HM02</accession>
<feature type="domain" description="Ig-like" evidence="12">
    <location>
        <begin position="7"/>
        <end position="116"/>
    </location>
</feature>
<dbReference type="Proteomes" id="UP000011080">
    <property type="component" value="Unassembled WGS sequence"/>
</dbReference>
<evidence type="ECO:0000256" key="1">
    <source>
        <dbReference type="ARBA" id="ARBA00004236"/>
    </source>
</evidence>